<sequence length="315" mass="32426">MAAAAVLWLAYLLPTWLHRRQYLTSERNAVRLQQTLRALAETAEAPQQIAVEATARAAVTQSKILRERENAARELVKAEAAAAATTRRAEDALRIEKVRAEAARVAANPVLIARARLRTLRRARGITALALLASLVAVIAGAIVAAVGGPAMLLSGGLVVGVAAFFTLGSLAKAGRVAAKIARATPAAPAAPARFTPVEFAPRASAPQSWTPRPLPKPAYLERGSVAAAARASVDAAAELRRAAARAALLEKAAALDAETAAPAATVTALARPAAPAAPSAPAIPSRFAAMGMVNDAAPGMGDLDAVLRRRRAAG</sequence>
<keyword evidence="4" id="KW-1185">Reference proteome</keyword>
<protein>
    <recommendedName>
        <fullName evidence="5">Large exoprotein</fullName>
    </recommendedName>
</protein>
<proteinExistence type="predicted"/>
<evidence type="ECO:0000256" key="2">
    <source>
        <dbReference type="SAM" id="Phobius"/>
    </source>
</evidence>
<feature type="transmembrane region" description="Helical" evidence="2">
    <location>
        <begin position="153"/>
        <end position="172"/>
    </location>
</feature>
<evidence type="ECO:0000313" key="4">
    <source>
        <dbReference type="Proteomes" id="UP000181956"/>
    </source>
</evidence>
<reference evidence="4" key="1">
    <citation type="submission" date="2016-10" db="EMBL/GenBank/DDBJ databases">
        <authorList>
            <person name="Varghese N."/>
            <person name="Submissions S."/>
        </authorList>
    </citation>
    <scope>NUCLEOTIDE SEQUENCE [LARGE SCALE GENOMIC DNA]</scope>
    <source>
        <strain evidence="4">DSM 21772</strain>
    </source>
</reference>
<keyword evidence="1" id="KW-0175">Coiled coil</keyword>
<dbReference type="EMBL" id="LT629742">
    <property type="protein sequence ID" value="SDT19801.1"/>
    <property type="molecule type" value="Genomic_DNA"/>
</dbReference>
<gene>
    <name evidence="3" type="ORF">SAMN04489834_3060</name>
</gene>
<dbReference type="Proteomes" id="UP000181956">
    <property type="component" value="Chromosome I"/>
</dbReference>
<feature type="coiled-coil region" evidence="1">
    <location>
        <begin position="61"/>
        <end position="88"/>
    </location>
</feature>
<dbReference type="AlphaFoldDB" id="A0A1H1YEJ3"/>
<organism evidence="3 4">
    <name type="scientific">Microterricola viridarii</name>
    <dbReference type="NCBI Taxonomy" id="412690"/>
    <lineage>
        <taxon>Bacteria</taxon>
        <taxon>Bacillati</taxon>
        <taxon>Actinomycetota</taxon>
        <taxon>Actinomycetes</taxon>
        <taxon>Micrococcales</taxon>
        <taxon>Microbacteriaceae</taxon>
        <taxon>Microterricola</taxon>
    </lineage>
</organism>
<evidence type="ECO:0008006" key="5">
    <source>
        <dbReference type="Google" id="ProtNLM"/>
    </source>
</evidence>
<accession>A0A1H1YEJ3</accession>
<feature type="transmembrane region" description="Helical" evidence="2">
    <location>
        <begin position="126"/>
        <end position="147"/>
    </location>
</feature>
<evidence type="ECO:0000313" key="3">
    <source>
        <dbReference type="EMBL" id="SDT19801.1"/>
    </source>
</evidence>
<dbReference type="STRING" id="412690.SAMN04489834_3060"/>
<evidence type="ECO:0000256" key="1">
    <source>
        <dbReference type="SAM" id="Coils"/>
    </source>
</evidence>
<keyword evidence="2" id="KW-1133">Transmembrane helix</keyword>
<keyword evidence="2" id="KW-0812">Transmembrane</keyword>
<keyword evidence="2" id="KW-0472">Membrane</keyword>
<name>A0A1H1YEJ3_9MICO</name>